<organism evidence="1 2">
    <name type="scientific">Auraticoccus monumenti</name>
    <dbReference type="NCBI Taxonomy" id="675864"/>
    <lineage>
        <taxon>Bacteria</taxon>
        <taxon>Bacillati</taxon>
        <taxon>Actinomycetota</taxon>
        <taxon>Actinomycetes</taxon>
        <taxon>Propionibacteriales</taxon>
        <taxon>Propionibacteriaceae</taxon>
        <taxon>Auraticoccus</taxon>
    </lineage>
</organism>
<sequence>MIAGVEISTSSLEVVLTPEEDDTEEAGRARAGRRRFGVWAPDGHGFDGVHPDLVALSVLLVAQPWTGSRLVLRGVDGVSERLAAAVRSAYGIELTADPRLEPRSAPADGRPGLAFSGGVDSTAAMVLLPRETPLLFLNRVGPDRSPSTSQYQSAAALRALDELSREGRETYAVDTDLEHTRRPTGFPTHWANAVPALLLADRLRLHSISWGMVLEAAFMVGSAGGFQDWSGRRAMRRLSALFAAVDLPVSPVVAGLSEIATARVVHGSPYSSITQSCIQGSVEACGRCKKCFRKGLLDAALSSKRWTSADLDVFYREEPVRRVLSEVPLHHENVYGFLLSGYAGSDRVLSLMRRQLRVEGADHTLFDRYYPDALRLVHRSHRAHVRSALLQHLGPMSADEVARVQAWRPVGVADAQAHEELLSTLQGYATSTARTSLRERLALPSRLRRRFGRPG</sequence>
<evidence type="ECO:0008006" key="3">
    <source>
        <dbReference type="Google" id="ProtNLM"/>
    </source>
</evidence>
<gene>
    <name evidence="1" type="ORF">SAMN04489747_0018</name>
</gene>
<dbReference type="EMBL" id="LT629688">
    <property type="protein sequence ID" value="SDD03597.1"/>
    <property type="molecule type" value="Genomic_DNA"/>
</dbReference>
<dbReference type="InterPro" id="IPR045654">
    <property type="entry name" value="DUF6395"/>
</dbReference>
<dbReference type="Proteomes" id="UP000198546">
    <property type="component" value="Chromosome i"/>
</dbReference>
<dbReference type="Pfam" id="PF19932">
    <property type="entry name" value="DUF6395"/>
    <property type="match status" value="1"/>
</dbReference>
<evidence type="ECO:0000313" key="1">
    <source>
        <dbReference type="EMBL" id="SDD03597.1"/>
    </source>
</evidence>
<dbReference type="RefSeq" id="WP_090589452.1">
    <property type="nucleotide sequence ID" value="NZ_LT629688.1"/>
</dbReference>
<evidence type="ECO:0000313" key="2">
    <source>
        <dbReference type="Proteomes" id="UP000198546"/>
    </source>
</evidence>
<name>A0A1G6RHW3_9ACTN</name>
<dbReference type="AlphaFoldDB" id="A0A1G6RHW3"/>
<dbReference type="STRING" id="675864.SAMN04489747_0018"/>
<protein>
    <recommendedName>
        <fullName evidence="3">7-cyano-7-deazaguanine synthase (Queuosine biosynthesis)</fullName>
    </recommendedName>
</protein>
<dbReference type="OrthoDB" id="9255477at2"/>
<keyword evidence="2" id="KW-1185">Reference proteome</keyword>
<reference evidence="1 2" key="1">
    <citation type="submission" date="2016-10" db="EMBL/GenBank/DDBJ databases">
        <authorList>
            <person name="de Groot N.N."/>
        </authorList>
    </citation>
    <scope>NUCLEOTIDE SEQUENCE [LARGE SCALE GENOMIC DNA]</scope>
    <source>
        <strain evidence="1 2">MON 2.2</strain>
    </source>
</reference>
<proteinExistence type="predicted"/>
<accession>A0A1G6RHW3</accession>